<dbReference type="Gene3D" id="3.40.30.120">
    <property type="match status" value="1"/>
</dbReference>
<name>A0AA48KJ60_9RHOB</name>
<dbReference type="GO" id="GO:0071949">
    <property type="term" value="F:FAD binding"/>
    <property type="evidence" value="ECO:0007669"/>
    <property type="project" value="InterPro"/>
</dbReference>
<comment type="cofactor">
    <cofactor evidence="1">
        <name>FAD</name>
        <dbReference type="ChEBI" id="CHEBI:57692"/>
    </cofactor>
</comment>
<organism evidence="6 7">
    <name type="scientific">Roseicyclus marinus</name>
    <dbReference type="NCBI Taxonomy" id="2161673"/>
    <lineage>
        <taxon>Bacteria</taxon>
        <taxon>Pseudomonadati</taxon>
        <taxon>Pseudomonadota</taxon>
        <taxon>Alphaproteobacteria</taxon>
        <taxon>Rhodobacterales</taxon>
        <taxon>Roseobacteraceae</taxon>
        <taxon>Roseicyclus</taxon>
    </lineage>
</organism>
<gene>
    <name evidence="6" type="ORF">MACH21_27390</name>
</gene>
<reference evidence="6 7" key="1">
    <citation type="submission" date="2023-01" db="EMBL/GenBank/DDBJ databases">
        <title>Complete genome sequence of Roseicyclus marinus strain Dej080120_10.</title>
        <authorList>
            <person name="Ueki S."/>
            <person name="Maruyama F."/>
        </authorList>
    </citation>
    <scope>NUCLEOTIDE SEQUENCE [LARGE SCALE GENOMIC DNA]</scope>
    <source>
        <strain evidence="6 7">Dej080120_10</strain>
    </source>
</reference>
<dbReference type="AlphaFoldDB" id="A0AA48KJ60"/>
<evidence type="ECO:0000256" key="2">
    <source>
        <dbReference type="ARBA" id="ARBA00022630"/>
    </source>
</evidence>
<evidence type="ECO:0000313" key="6">
    <source>
        <dbReference type="EMBL" id="BDW86562.1"/>
    </source>
</evidence>
<dbReference type="PANTHER" id="PTHR43004">
    <property type="entry name" value="TRK SYSTEM POTASSIUM UPTAKE PROTEIN"/>
    <property type="match status" value="1"/>
</dbReference>
<dbReference type="InterPro" id="IPR036188">
    <property type="entry name" value="FAD/NAD-bd_sf"/>
</dbReference>
<dbReference type="InterPro" id="IPR050641">
    <property type="entry name" value="RIFMO-like"/>
</dbReference>
<evidence type="ECO:0000256" key="4">
    <source>
        <dbReference type="SAM" id="MobiDB-lite"/>
    </source>
</evidence>
<evidence type="ECO:0000313" key="7">
    <source>
        <dbReference type="Proteomes" id="UP001337723"/>
    </source>
</evidence>
<keyword evidence="7" id="KW-1185">Reference proteome</keyword>
<evidence type="ECO:0000256" key="1">
    <source>
        <dbReference type="ARBA" id="ARBA00001974"/>
    </source>
</evidence>
<feature type="compositionally biased region" description="Low complexity" evidence="4">
    <location>
        <begin position="439"/>
        <end position="454"/>
    </location>
</feature>
<sequence length="546" mass="60289">MGGLAGLGAMGWQDRYPLSQRLYPYARSPDQDAARPVRHPVVIIGAGPVGLALALDLGLRGVPALVLDDHEGAGQGSRAICFAKRTLEIAHRLGCGADMLAKGVVWNRGRVFHDRDEVYAFDLLPEDGHRHPAFINLQQPWFERFLVEGIDRARSQGAQIEIRGRNRLTGMAATGDGVMLHLDTPDGPYGLQADWLIACDGARSPLREMMGLGFEGRVFEDNFLIADVKMTADFPTERWFWFEPWFRSGASALLHKQPDNIWRIDFQLGWNIDRKAELDPARIRKRIDQMLGPDVEYELDWTSIYTFQCRRMERFRHGRVIFAGDAAHQVSPFGARGANSGVQDADNLGWKLAAVLQGQAPERLIDSYDAERLHAADENIRNSTRSTDFITPKTAQSRLFRDAVLQLARHAPFARPMVNSGRLSLPSVHDASPLTTPDALPGGPARSRPGAPCPDVRLGDGDYLLDHLGRGFTLLVLGATPPALPDGVAVLTLDAAANPDLRDRYLGQAQRALYLIRPDQHVAARWAACDAGKLARAMDRAMGQEA</sequence>
<dbReference type="Pfam" id="PF01494">
    <property type="entry name" value="FAD_binding_3"/>
    <property type="match status" value="1"/>
</dbReference>
<dbReference type="SUPFAM" id="SSF51905">
    <property type="entry name" value="FAD/NAD(P)-binding domain"/>
    <property type="match status" value="1"/>
</dbReference>
<keyword evidence="2" id="KW-0285">Flavoprotein</keyword>
<dbReference type="NCBIfam" id="NF006002">
    <property type="entry name" value="PRK08132.1"/>
    <property type="match status" value="1"/>
</dbReference>
<dbReference type="Proteomes" id="UP001337723">
    <property type="component" value="Chromosome"/>
</dbReference>
<dbReference type="PANTHER" id="PTHR43004:SF19">
    <property type="entry name" value="BINDING MONOOXYGENASE, PUTATIVE (JCVI)-RELATED"/>
    <property type="match status" value="1"/>
</dbReference>
<dbReference type="PRINTS" id="PR00420">
    <property type="entry name" value="RNGMNOXGNASE"/>
</dbReference>
<dbReference type="InterPro" id="IPR002938">
    <property type="entry name" value="FAD-bd"/>
</dbReference>
<protein>
    <submittedName>
        <fullName evidence="6">Oxidoreductase</fullName>
    </submittedName>
</protein>
<accession>A0AA48KJ60</accession>
<dbReference type="Gene3D" id="3.50.50.60">
    <property type="entry name" value="FAD/NAD(P)-binding domain"/>
    <property type="match status" value="1"/>
</dbReference>
<dbReference type="EMBL" id="AP027266">
    <property type="protein sequence ID" value="BDW86562.1"/>
    <property type="molecule type" value="Genomic_DNA"/>
</dbReference>
<dbReference type="GO" id="GO:0016709">
    <property type="term" value="F:oxidoreductase activity, acting on paired donors, with incorporation or reduction of molecular oxygen, NAD(P)H as one donor, and incorporation of one atom of oxygen"/>
    <property type="evidence" value="ECO:0007669"/>
    <property type="project" value="UniProtKB-ARBA"/>
</dbReference>
<keyword evidence="3" id="KW-0274">FAD</keyword>
<evidence type="ECO:0000259" key="5">
    <source>
        <dbReference type="Pfam" id="PF01494"/>
    </source>
</evidence>
<dbReference type="Gene3D" id="3.30.70.2450">
    <property type="match status" value="1"/>
</dbReference>
<feature type="domain" description="FAD-binding" evidence="5">
    <location>
        <begin position="40"/>
        <end position="383"/>
    </location>
</feature>
<feature type="region of interest" description="Disordered" evidence="4">
    <location>
        <begin position="428"/>
        <end position="454"/>
    </location>
</feature>
<proteinExistence type="predicted"/>
<dbReference type="KEGG" id="rmai:MACH21_27390"/>
<evidence type="ECO:0000256" key="3">
    <source>
        <dbReference type="ARBA" id="ARBA00022827"/>
    </source>
</evidence>